<name>A0A4R0QRZ3_9BIFI</name>
<proteinExistence type="predicted"/>
<dbReference type="EMBL" id="RXLP01000025">
    <property type="protein sequence ID" value="TCD53845.1"/>
    <property type="molecule type" value="Genomic_DNA"/>
</dbReference>
<dbReference type="Proteomes" id="UP000291289">
    <property type="component" value="Unassembled WGS sequence"/>
</dbReference>
<sequence length="172" mass="19463">MKVLDVAALFIDGYAHDVSLTNLTLNKLVYFAQVEALRRDPHSALFTDEIQAWNYGPVEPVVYDTFKKYGSSRIFTVPVHESSYEATAVNIVDTVMDKYGWMTAFDLVNYSHRAGSAWSKVYTGEHHRIITISDILNSSDIRMYPQRFGTLADAIAVTEKNYENTLRILGDA</sequence>
<dbReference type="AlphaFoldDB" id="A0A4R0QRZ3"/>
<comment type="caution">
    <text evidence="2">The sequence shown here is derived from an EMBL/GenBank/DDBJ whole genome shotgun (WGS) entry which is preliminary data.</text>
</comment>
<organism evidence="2 3">
    <name type="scientific">Alloscardovia theropitheci</name>
    <dbReference type="NCBI Taxonomy" id="2496842"/>
    <lineage>
        <taxon>Bacteria</taxon>
        <taxon>Bacillati</taxon>
        <taxon>Actinomycetota</taxon>
        <taxon>Actinomycetes</taxon>
        <taxon>Bifidobacteriales</taxon>
        <taxon>Bifidobacteriaceae</taxon>
        <taxon>Alloscardovia</taxon>
    </lineage>
</organism>
<dbReference type="InterPro" id="IPR025272">
    <property type="entry name" value="SocA_Panacea"/>
</dbReference>
<keyword evidence="3" id="KW-1185">Reference proteome</keyword>
<dbReference type="OrthoDB" id="9799173at2"/>
<dbReference type="Pfam" id="PF13274">
    <property type="entry name" value="SocA_Panacea"/>
    <property type="match status" value="1"/>
</dbReference>
<dbReference type="RefSeq" id="WP_131284723.1">
    <property type="nucleotide sequence ID" value="NZ_RXLP01000025.1"/>
</dbReference>
<gene>
    <name evidence="2" type="ORF">EJ419_06225</name>
</gene>
<reference evidence="2 3" key="1">
    <citation type="submission" date="2018-12" db="EMBL/GenBank/DDBJ databases">
        <title>Alloscrdovia theropitheci sp. nov: a novel taxon from the feces of the bleeding-herat monkey (Theropithecus geleda).</title>
        <authorList>
            <person name="Modesto M."/>
        </authorList>
    </citation>
    <scope>NUCLEOTIDE SEQUENCE [LARGE SCALE GENOMIC DNA]</scope>
    <source>
        <strain evidence="2 3">GLDI4/2</strain>
    </source>
</reference>
<feature type="domain" description="Antitoxin SocA-like Panacea" evidence="1">
    <location>
        <begin position="25"/>
        <end position="118"/>
    </location>
</feature>
<evidence type="ECO:0000313" key="2">
    <source>
        <dbReference type="EMBL" id="TCD53845.1"/>
    </source>
</evidence>
<evidence type="ECO:0000259" key="1">
    <source>
        <dbReference type="Pfam" id="PF13274"/>
    </source>
</evidence>
<accession>A0A4R0QRZ3</accession>
<protein>
    <submittedName>
        <fullName evidence="2">DUF4065 domain-containing protein</fullName>
    </submittedName>
</protein>
<evidence type="ECO:0000313" key="3">
    <source>
        <dbReference type="Proteomes" id="UP000291289"/>
    </source>
</evidence>